<reference evidence="2 3" key="1">
    <citation type="submission" date="2020-08" db="EMBL/GenBank/DDBJ databases">
        <title>Sequencing the genomes of 1000 actinobacteria strains.</title>
        <authorList>
            <person name="Klenk H.-P."/>
        </authorList>
    </citation>
    <scope>NUCLEOTIDE SEQUENCE [LARGE SCALE GENOMIC DNA]</scope>
    <source>
        <strain evidence="2 3">DSM 43768</strain>
    </source>
</reference>
<protein>
    <submittedName>
        <fullName evidence="2">Ribosomal protein S12 methylthiotransferase accessory factor</fullName>
    </submittedName>
</protein>
<dbReference type="NCBIfam" id="TIGR03882">
    <property type="entry name" value="cyclo_dehyd_2"/>
    <property type="match status" value="1"/>
</dbReference>
<dbReference type="InterPro" id="IPR027624">
    <property type="entry name" value="TOMM_cyclo_SagD"/>
</dbReference>
<dbReference type="NCBIfam" id="TIGR03604">
    <property type="entry name" value="TOMM_cyclo_SagD"/>
    <property type="match status" value="1"/>
</dbReference>
<accession>A0A7X0NU40</accession>
<dbReference type="EMBL" id="JACHMI010000001">
    <property type="protein sequence ID" value="MBB6549625.1"/>
    <property type="molecule type" value="Genomic_DNA"/>
</dbReference>
<sequence>MSEHAATVPATALATGPATVLAAGRIADAVADRLGVRPVQLPGEDLPAAPTVAAMDGWSEAVTAELRARLTGPVLPARTEPDTIVIGPWETPGEPGCALCAARRQTWAAPRYERGEAVRERHAEQLAAPSPLLTADAVRLAAALIADDVRSFAGGGRPRTRSTVLTVDLHDLSVTPHRVLPDPLCEVCAPRVTDEPPAVLGTPRPVPAHAEGAARGRDLAAELDALTETYVGERTGVVWLLHDRSSGGAILSSAEVSHRWGRGSGGYGRAPQRRVSRTIALLEALERFSAAPGRLHSPEVGSYHDLAGRALDPRTLGLHPPEAYDEPGFGYDPFDPDRDYRWVWGWSFLRGEPILVPETLAYYGAHALDRDNRPFVYEISNGCALGSSLEEAVLYGMLEIAERDGFLLTWHARLPVPEIDQATLDERNALHLAALRAETGYDLRLFDITAEHGIPAVWALATAAPGADLPAAFCTAGSHLSGRRAVTNAVAELGDMLTNGIQSFASPEVRARAAAMAEDSSAVVDMEDHPLLYTDPRAAERLDFLTASTAGRPASEVGARTDEFAAGDLGELMRSVARRYTGSGLDVVVVDQTPDELRAMDLHAVKVLIPGTLPMTFGHRHRRISGLPRLLEVPHRLGYTRRPLTDDELNTEPHPFP</sequence>
<dbReference type="Gene3D" id="3.30.160.660">
    <property type="match status" value="1"/>
</dbReference>
<evidence type="ECO:0000259" key="1">
    <source>
        <dbReference type="PROSITE" id="PS51664"/>
    </source>
</evidence>
<dbReference type="PANTHER" id="PTHR37809:SF1">
    <property type="entry name" value="RIBOSOMAL PROTEIN S12 METHYLTHIOTRANSFERASE ACCESSORY FACTOR YCAO"/>
    <property type="match status" value="1"/>
</dbReference>
<keyword evidence="2" id="KW-0808">Transferase</keyword>
<gene>
    <name evidence="2" type="ORF">HD593_004420</name>
</gene>
<keyword evidence="2" id="KW-0689">Ribosomal protein</keyword>
<evidence type="ECO:0000313" key="2">
    <source>
        <dbReference type="EMBL" id="MBB6549625.1"/>
    </source>
</evidence>
<dbReference type="PROSITE" id="PS51664">
    <property type="entry name" value="YCAO"/>
    <property type="match status" value="1"/>
</dbReference>
<dbReference type="Proteomes" id="UP000565579">
    <property type="component" value="Unassembled WGS sequence"/>
</dbReference>
<evidence type="ECO:0000313" key="3">
    <source>
        <dbReference type="Proteomes" id="UP000565579"/>
    </source>
</evidence>
<keyword evidence="2" id="KW-0687">Ribonucleoprotein</keyword>
<organism evidence="2 3">
    <name type="scientific">Nonomuraea rubra</name>
    <dbReference type="NCBI Taxonomy" id="46180"/>
    <lineage>
        <taxon>Bacteria</taxon>
        <taxon>Bacillati</taxon>
        <taxon>Actinomycetota</taxon>
        <taxon>Actinomycetes</taxon>
        <taxon>Streptosporangiales</taxon>
        <taxon>Streptosporangiaceae</taxon>
        <taxon>Nonomuraea</taxon>
    </lineage>
</organism>
<dbReference type="Gene3D" id="3.30.40.250">
    <property type="match status" value="1"/>
</dbReference>
<dbReference type="PANTHER" id="PTHR37809">
    <property type="entry name" value="RIBOSOMAL PROTEIN S12 METHYLTHIOTRANSFERASE ACCESSORY FACTOR YCAO"/>
    <property type="match status" value="1"/>
</dbReference>
<name>A0A7X0NU40_9ACTN</name>
<dbReference type="InterPro" id="IPR003776">
    <property type="entry name" value="YcaO-like_dom"/>
</dbReference>
<keyword evidence="3" id="KW-1185">Reference proteome</keyword>
<dbReference type="Gene3D" id="3.30.1330.230">
    <property type="match status" value="1"/>
</dbReference>
<dbReference type="InterPro" id="IPR022291">
    <property type="entry name" value="Bacteriocin_synth_cyclodeHase"/>
</dbReference>
<dbReference type="AlphaFoldDB" id="A0A7X0NU40"/>
<dbReference type="GO" id="GO:0016740">
    <property type="term" value="F:transferase activity"/>
    <property type="evidence" value="ECO:0007669"/>
    <property type="project" value="UniProtKB-KW"/>
</dbReference>
<dbReference type="GO" id="GO:0005840">
    <property type="term" value="C:ribosome"/>
    <property type="evidence" value="ECO:0007669"/>
    <property type="project" value="UniProtKB-KW"/>
</dbReference>
<feature type="domain" description="YcaO" evidence="1">
    <location>
        <begin position="266"/>
        <end position="657"/>
    </location>
</feature>
<dbReference type="Gene3D" id="3.40.50.720">
    <property type="entry name" value="NAD(P)-binding Rossmann-like Domain"/>
    <property type="match status" value="1"/>
</dbReference>
<dbReference type="RefSeq" id="WP_185104017.1">
    <property type="nucleotide sequence ID" value="NZ_JACHMI010000001.1"/>
</dbReference>
<dbReference type="Pfam" id="PF02624">
    <property type="entry name" value="YcaO"/>
    <property type="match status" value="1"/>
</dbReference>
<proteinExistence type="predicted"/>
<comment type="caution">
    <text evidence="2">The sequence shown here is derived from an EMBL/GenBank/DDBJ whole genome shotgun (WGS) entry which is preliminary data.</text>
</comment>